<dbReference type="Gene3D" id="3.30.1380.10">
    <property type="match status" value="1"/>
</dbReference>
<proteinExistence type="predicted"/>
<keyword evidence="1" id="KW-1133">Transmembrane helix</keyword>
<accession>A0ABV6QA39</accession>
<organism evidence="2 3">
    <name type="scientific">Winogradskyella pulchriflava</name>
    <dbReference type="NCBI Taxonomy" id="1110688"/>
    <lineage>
        <taxon>Bacteria</taxon>
        <taxon>Pseudomonadati</taxon>
        <taxon>Bacteroidota</taxon>
        <taxon>Flavobacteriia</taxon>
        <taxon>Flavobacteriales</taxon>
        <taxon>Flavobacteriaceae</taxon>
        <taxon>Winogradskyella</taxon>
    </lineage>
</organism>
<evidence type="ECO:0000313" key="2">
    <source>
        <dbReference type="EMBL" id="MFC0604737.1"/>
    </source>
</evidence>
<gene>
    <name evidence="2" type="ORF">ACFFGA_09240</name>
</gene>
<dbReference type="EMBL" id="JBHLTQ010000004">
    <property type="protein sequence ID" value="MFC0604737.1"/>
    <property type="molecule type" value="Genomic_DNA"/>
</dbReference>
<keyword evidence="1" id="KW-0472">Membrane</keyword>
<dbReference type="RefSeq" id="WP_386062876.1">
    <property type="nucleotide sequence ID" value="NZ_JBHLTQ010000004.1"/>
</dbReference>
<protein>
    <submittedName>
        <fullName evidence="2">Uncharacterized protein</fullName>
    </submittedName>
</protein>
<feature type="transmembrane region" description="Helical" evidence="1">
    <location>
        <begin position="6"/>
        <end position="35"/>
    </location>
</feature>
<evidence type="ECO:0000313" key="3">
    <source>
        <dbReference type="Proteomes" id="UP001589832"/>
    </source>
</evidence>
<sequence>MKVLKLLGHISIAILLTFLTQVGGIIWILSVLISVRTNKNKRYIFPLLYLTFNLLLIPPIASLLGRTQLPWSNSNIASRNWFYPLAFRNYVKPELKNLLIESSKTSGIKITYLDANFPFFDGFPLLPHLSHNDGKKIDISFNYTTKDDAKTDKKPSLSGYGSYVNPSPITSKNCINKGYWQYDFPKNLTFGVVNKDLKLDRKSTRKLLKTFIAHADTQKIFIEPYLKQSLNLEKESKLRFHGCQAVRHDDHIHLQIH</sequence>
<name>A0ABV6QA39_9FLAO</name>
<dbReference type="InterPro" id="IPR009045">
    <property type="entry name" value="Zn_M74/Hedgehog-like"/>
</dbReference>
<keyword evidence="1" id="KW-0812">Transmembrane</keyword>
<keyword evidence="3" id="KW-1185">Reference proteome</keyword>
<evidence type="ECO:0000256" key="1">
    <source>
        <dbReference type="SAM" id="Phobius"/>
    </source>
</evidence>
<feature type="transmembrane region" description="Helical" evidence="1">
    <location>
        <begin position="47"/>
        <end position="65"/>
    </location>
</feature>
<comment type="caution">
    <text evidence="2">The sequence shown here is derived from an EMBL/GenBank/DDBJ whole genome shotgun (WGS) entry which is preliminary data.</text>
</comment>
<dbReference type="Proteomes" id="UP001589832">
    <property type="component" value="Unassembled WGS sequence"/>
</dbReference>
<reference evidence="2 3" key="1">
    <citation type="submission" date="2024-09" db="EMBL/GenBank/DDBJ databases">
        <authorList>
            <person name="Sun Q."/>
            <person name="Mori K."/>
        </authorList>
    </citation>
    <scope>NUCLEOTIDE SEQUENCE [LARGE SCALE GENOMIC DNA]</scope>
    <source>
        <strain evidence="2 3">NCAIM B.02481</strain>
    </source>
</reference>